<evidence type="ECO:0000313" key="8">
    <source>
        <dbReference type="EMBL" id="POS74033.1"/>
    </source>
</evidence>
<protein>
    <recommendedName>
        <fullName evidence="7">Enoyl reductase (ER) domain-containing protein</fullName>
    </recommendedName>
</protein>
<dbReference type="Gene3D" id="3.40.50.720">
    <property type="entry name" value="NAD(P)-binding Rossmann-like Domain"/>
    <property type="match status" value="1"/>
</dbReference>
<dbReference type="Pfam" id="PF08240">
    <property type="entry name" value="ADH_N"/>
    <property type="match status" value="1"/>
</dbReference>
<name>A0A2P5HUW6_DIAHE</name>
<comment type="similarity">
    <text evidence="2 6">Belongs to the zinc-containing alcohol dehydrogenase family.</text>
</comment>
<dbReference type="STRING" id="158607.A0A2P5HUW6"/>
<dbReference type="FunCoup" id="A0A2P5HUW6">
    <property type="interactions" value="136"/>
</dbReference>
<dbReference type="InParanoid" id="A0A2P5HUW6"/>
<dbReference type="Proteomes" id="UP000094444">
    <property type="component" value="Unassembled WGS sequence"/>
</dbReference>
<dbReference type="SUPFAM" id="SSF50129">
    <property type="entry name" value="GroES-like"/>
    <property type="match status" value="1"/>
</dbReference>
<dbReference type="EMBL" id="MAVT02000693">
    <property type="protein sequence ID" value="POS74033.1"/>
    <property type="molecule type" value="Genomic_DNA"/>
</dbReference>
<keyword evidence="5" id="KW-0560">Oxidoreductase</keyword>
<dbReference type="Pfam" id="PF00107">
    <property type="entry name" value="ADH_zinc_N"/>
    <property type="match status" value="1"/>
</dbReference>
<dbReference type="InterPro" id="IPR002328">
    <property type="entry name" value="ADH_Zn_CS"/>
</dbReference>
<dbReference type="AlphaFoldDB" id="A0A2P5HUW6"/>
<organism evidence="8 9">
    <name type="scientific">Diaporthe helianthi</name>
    <dbReference type="NCBI Taxonomy" id="158607"/>
    <lineage>
        <taxon>Eukaryota</taxon>
        <taxon>Fungi</taxon>
        <taxon>Dikarya</taxon>
        <taxon>Ascomycota</taxon>
        <taxon>Pezizomycotina</taxon>
        <taxon>Sordariomycetes</taxon>
        <taxon>Sordariomycetidae</taxon>
        <taxon>Diaporthales</taxon>
        <taxon>Diaporthaceae</taxon>
        <taxon>Diaporthe</taxon>
    </lineage>
</organism>
<dbReference type="Gene3D" id="3.90.180.10">
    <property type="entry name" value="Medium-chain alcohol dehydrogenases, catalytic domain"/>
    <property type="match status" value="1"/>
</dbReference>
<dbReference type="GO" id="GO:0008270">
    <property type="term" value="F:zinc ion binding"/>
    <property type="evidence" value="ECO:0007669"/>
    <property type="project" value="InterPro"/>
</dbReference>
<dbReference type="GO" id="GO:0034079">
    <property type="term" value="P:butanediol biosynthetic process"/>
    <property type="evidence" value="ECO:0007669"/>
    <property type="project" value="TreeGrafter"/>
</dbReference>
<dbReference type="CDD" id="cd08233">
    <property type="entry name" value="butanediol_DH_like"/>
    <property type="match status" value="1"/>
</dbReference>
<dbReference type="GO" id="GO:0005737">
    <property type="term" value="C:cytoplasm"/>
    <property type="evidence" value="ECO:0007669"/>
    <property type="project" value="TreeGrafter"/>
</dbReference>
<evidence type="ECO:0000256" key="5">
    <source>
        <dbReference type="ARBA" id="ARBA00023002"/>
    </source>
</evidence>
<dbReference type="PROSITE" id="PS00059">
    <property type="entry name" value="ADH_ZINC"/>
    <property type="match status" value="1"/>
</dbReference>
<dbReference type="InterPro" id="IPR013154">
    <property type="entry name" value="ADH-like_N"/>
</dbReference>
<feature type="domain" description="Enoyl reductase (ER)" evidence="7">
    <location>
        <begin position="8"/>
        <end position="352"/>
    </location>
</feature>
<proteinExistence type="inferred from homology"/>
<reference evidence="8" key="1">
    <citation type="submission" date="2017-09" db="EMBL/GenBank/DDBJ databases">
        <title>Polyketide synthases of a Diaporthe helianthi virulent isolate.</title>
        <authorList>
            <person name="Baroncelli R."/>
        </authorList>
    </citation>
    <scope>NUCLEOTIDE SEQUENCE [LARGE SCALE GENOMIC DNA]</scope>
    <source>
        <strain evidence="8">7/96</strain>
    </source>
</reference>
<dbReference type="GO" id="GO:0000721">
    <property type="term" value="F:(R,R)-butanediol dehydrogenase activity"/>
    <property type="evidence" value="ECO:0007669"/>
    <property type="project" value="TreeGrafter"/>
</dbReference>
<dbReference type="InterPro" id="IPR020843">
    <property type="entry name" value="ER"/>
</dbReference>
<comment type="caution">
    <text evidence="8">The sequence shown here is derived from an EMBL/GenBank/DDBJ whole genome shotgun (WGS) entry which is preliminary data.</text>
</comment>
<evidence type="ECO:0000313" key="9">
    <source>
        <dbReference type="Proteomes" id="UP000094444"/>
    </source>
</evidence>
<dbReference type="SMART" id="SM00829">
    <property type="entry name" value="PKS_ER"/>
    <property type="match status" value="1"/>
</dbReference>
<comment type="cofactor">
    <cofactor evidence="1 6">
        <name>Zn(2+)</name>
        <dbReference type="ChEBI" id="CHEBI:29105"/>
    </cofactor>
</comment>
<accession>A0A2P5HUW6</accession>
<dbReference type="InterPro" id="IPR036291">
    <property type="entry name" value="NAD(P)-bd_dom_sf"/>
</dbReference>
<keyword evidence="9" id="KW-1185">Reference proteome</keyword>
<dbReference type="PANTHER" id="PTHR43161">
    <property type="entry name" value="SORBITOL DEHYDROGENASE"/>
    <property type="match status" value="1"/>
</dbReference>
<keyword evidence="3 6" id="KW-0479">Metal-binding</keyword>
<evidence type="ECO:0000256" key="3">
    <source>
        <dbReference type="ARBA" id="ARBA00022723"/>
    </source>
</evidence>
<dbReference type="SUPFAM" id="SSF51735">
    <property type="entry name" value="NAD(P)-binding Rossmann-fold domains"/>
    <property type="match status" value="1"/>
</dbReference>
<evidence type="ECO:0000259" key="7">
    <source>
        <dbReference type="SMART" id="SM00829"/>
    </source>
</evidence>
<keyword evidence="4 6" id="KW-0862">Zinc</keyword>
<dbReference type="OrthoDB" id="3941538at2759"/>
<gene>
    <name evidence="8" type="ORF">DHEL01_v207575</name>
</gene>
<evidence type="ECO:0000256" key="1">
    <source>
        <dbReference type="ARBA" id="ARBA00001947"/>
    </source>
</evidence>
<dbReference type="InterPro" id="IPR013149">
    <property type="entry name" value="ADH-like_C"/>
</dbReference>
<sequence>MRALRYYGIKDIRLEDIPEPECRPGCVKIKPNYVGICGSDIHLYFDEAFAIKPNFIHPLAKEKMPIVFGHEFGGVVTEVGEGVTRALGPGDLVAVRPSLYDGTCEACAAGHTNVCQAWGWLGIHASGGLAESAVVEAKTVFRLPRGSNPELAPLVEPLAVGWHATRLARDLTSESTAFIIGGGPIGCAVFLALRAQGLTRIVVSEVTQSRREMLASLGADKVLSPGDTDVVAAVRELSGGQGAHAVFECAGLPVTLSTALSALRPRGTIVNVAIRAAPVPEFDLNLYIYKEATLVSSIAYQDKDWEEVIEALGSGRLNPEPMVTGKIEMQDLVEKGIKVLAKPGQQHCKILIDVQGRENSSKI</sequence>
<dbReference type="PANTHER" id="PTHR43161:SF23">
    <property type="entry name" value="(R,R)-BUTANEDIOL DEHYDROGENASE-RELATED"/>
    <property type="match status" value="1"/>
</dbReference>
<evidence type="ECO:0000256" key="4">
    <source>
        <dbReference type="ARBA" id="ARBA00022833"/>
    </source>
</evidence>
<evidence type="ECO:0000256" key="2">
    <source>
        <dbReference type="ARBA" id="ARBA00008072"/>
    </source>
</evidence>
<evidence type="ECO:0000256" key="6">
    <source>
        <dbReference type="RuleBase" id="RU361277"/>
    </source>
</evidence>
<dbReference type="InterPro" id="IPR011032">
    <property type="entry name" value="GroES-like_sf"/>
</dbReference>